<evidence type="ECO:0000313" key="1">
    <source>
        <dbReference type="EMBL" id="RAZ71092.1"/>
    </source>
</evidence>
<dbReference type="PANTHER" id="PTHR34319:SF6">
    <property type="entry name" value="MAJOR EXPORTED PROTEIN"/>
    <property type="match status" value="1"/>
</dbReference>
<dbReference type="InterPro" id="IPR052947">
    <property type="entry name" value="T6SS_Hcp1_domain"/>
</dbReference>
<comment type="caution">
    <text evidence="1">The sequence shown here is derived from an EMBL/GenBank/DDBJ whole genome shotgun (WGS) entry which is preliminary data.</text>
</comment>
<dbReference type="PANTHER" id="PTHR34319">
    <property type="entry name" value="MAJOR EXPORTED PROTEIN"/>
    <property type="match status" value="1"/>
</dbReference>
<dbReference type="SUPFAM" id="SSF141452">
    <property type="entry name" value="Hcp1-like"/>
    <property type="match status" value="1"/>
</dbReference>
<evidence type="ECO:0000313" key="2">
    <source>
        <dbReference type="Proteomes" id="UP000251576"/>
    </source>
</evidence>
<dbReference type="Gene3D" id="2.30.110.20">
    <property type="entry name" value="Hcp1-like"/>
    <property type="match status" value="1"/>
</dbReference>
<dbReference type="Proteomes" id="UP000251576">
    <property type="component" value="Unassembled WGS sequence"/>
</dbReference>
<gene>
    <name evidence="1" type="ORF">DP202_05340</name>
</gene>
<dbReference type="InterPro" id="IPR008514">
    <property type="entry name" value="T6SS_Hcp"/>
</dbReference>
<accession>A0A330GHS3</accession>
<dbReference type="RefSeq" id="WP_112780292.1">
    <property type="nucleotide sequence ID" value="NZ_CABMNQ010000004.1"/>
</dbReference>
<dbReference type="EMBL" id="QMDH01000004">
    <property type="protein sequence ID" value="RAZ71092.1"/>
    <property type="molecule type" value="Genomic_DNA"/>
</dbReference>
<organism evidence="1 2">
    <name type="scientific">Enterobacter cloacae</name>
    <dbReference type="NCBI Taxonomy" id="550"/>
    <lineage>
        <taxon>Bacteria</taxon>
        <taxon>Pseudomonadati</taxon>
        <taxon>Pseudomonadota</taxon>
        <taxon>Gammaproteobacteria</taxon>
        <taxon>Enterobacterales</taxon>
        <taxon>Enterobacteriaceae</taxon>
        <taxon>Enterobacter</taxon>
        <taxon>Enterobacter cloacae complex</taxon>
    </lineage>
</organism>
<dbReference type="AlphaFoldDB" id="A0A330GHS3"/>
<protein>
    <submittedName>
        <fullName evidence="1">Type VI secretion system tube protein Hcp</fullName>
    </submittedName>
</protein>
<dbReference type="InterPro" id="IPR036624">
    <property type="entry name" value="Hcp1-lik_sf"/>
</dbReference>
<dbReference type="Pfam" id="PF05638">
    <property type="entry name" value="T6SS_HCP"/>
    <property type="match status" value="1"/>
</dbReference>
<name>A0A330GHS3_ENTCL</name>
<reference evidence="1 2" key="1">
    <citation type="submission" date="2018-06" db="EMBL/GenBank/DDBJ databases">
        <title>ACT-28, a chromosomally-encoded AmpC with carbapenemase activity from Enterobacter kobei.</title>
        <authorList>
            <person name="Jousset A.B."/>
            <person name="Oueslati S."/>
            <person name="Bernabeu S."/>
            <person name="Takissian J."/>
            <person name="Creton E."/>
            <person name="Vogel A."/>
            <person name="Cotellon G."/>
            <person name="Bonnin R.A."/>
            <person name="Dortet L."/>
            <person name="Naas T."/>
        </authorList>
    </citation>
    <scope>NUCLEOTIDE SEQUENCE [LARGE SCALE GENOMIC DNA]</scope>
    <source>
        <strain evidence="1 2">99B3</strain>
    </source>
</reference>
<dbReference type="NCBIfam" id="TIGR03344">
    <property type="entry name" value="VI_effect_Hcp1"/>
    <property type="match status" value="1"/>
</dbReference>
<sequence length="163" mass="18554">MSLPAYLFLYDENGMQLKGECLALGREGAVEVMSSSYGISQPVDPHTGRMGGTRQHEPFIIHKQLDKISPLFAVYVCDGRRLQKAVIRYYETNDAGIEREVYRITMESVVIMSVNANHTYIPGSNHHNMVETVKLRFNSIEWHYLEGMIKYGDAWSKPASQKP</sequence>
<proteinExistence type="predicted"/>